<evidence type="ECO:0000313" key="1">
    <source>
        <dbReference type="EMBL" id="SDJ10197.1"/>
    </source>
</evidence>
<dbReference type="EMBL" id="FNEJ01000018">
    <property type="protein sequence ID" value="SDJ10197.1"/>
    <property type="molecule type" value="Genomic_DNA"/>
</dbReference>
<protein>
    <submittedName>
        <fullName evidence="1">Uncharacterized protein</fullName>
    </submittedName>
</protein>
<dbReference type="OrthoDB" id="9090824at2"/>
<name>A0A1G8QZT4_9RHOB</name>
<dbReference type="Proteomes" id="UP000199093">
    <property type="component" value="Unassembled WGS sequence"/>
</dbReference>
<organism evidence="1 2">
    <name type="scientific">Salipiger marinus</name>
    <dbReference type="NCBI Taxonomy" id="555512"/>
    <lineage>
        <taxon>Bacteria</taxon>
        <taxon>Pseudomonadati</taxon>
        <taxon>Pseudomonadota</taxon>
        <taxon>Alphaproteobacteria</taxon>
        <taxon>Rhodobacterales</taxon>
        <taxon>Roseobacteraceae</taxon>
        <taxon>Salipiger</taxon>
    </lineage>
</organism>
<gene>
    <name evidence="1" type="ORF">SAMN04487993_101818</name>
</gene>
<proteinExistence type="predicted"/>
<evidence type="ECO:0000313" key="2">
    <source>
        <dbReference type="Proteomes" id="UP000199093"/>
    </source>
</evidence>
<sequence>MSRYQPGDIVEIRLEQGLAYAQLTHEHESYPPVVRLFRGLSDSRPSDLEAHVAQAPRLTAMIPLEQALDRLGLAHEKAGSAALPEDERKFPTFRMPIRDKQGEIVYWWFWDGQGLSYSVELDAIQDSLPLREVMSSARLLQELQAPA</sequence>
<dbReference type="AlphaFoldDB" id="A0A1G8QZT4"/>
<accession>A0A1G8QZT4</accession>
<keyword evidence="2" id="KW-1185">Reference proteome</keyword>
<dbReference type="RefSeq" id="WP_018065871.1">
    <property type="nucleotide sequence ID" value="NZ_FNEJ01000018.1"/>
</dbReference>
<dbReference type="STRING" id="555512.SAMN04487993_101818"/>
<reference evidence="2" key="1">
    <citation type="submission" date="2016-10" db="EMBL/GenBank/DDBJ databases">
        <authorList>
            <person name="Varghese N."/>
            <person name="Submissions S."/>
        </authorList>
    </citation>
    <scope>NUCLEOTIDE SEQUENCE [LARGE SCALE GENOMIC DNA]</scope>
    <source>
        <strain evidence="2">DSM 26424</strain>
    </source>
</reference>